<dbReference type="GO" id="GO:0016301">
    <property type="term" value="F:kinase activity"/>
    <property type="evidence" value="ECO:0007669"/>
    <property type="project" value="UniProtKB-KW"/>
</dbReference>
<comment type="caution">
    <text evidence="1">The sequence shown here is derived from an EMBL/GenBank/DDBJ whole genome shotgun (WGS) entry which is preliminary data.</text>
</comment>
<evidence type="ECO:0000313" key="2">
    <source>
        <dbReference type="Proteomes" id="UP000700334"/>
    </source>
</evidence>
<accession>A0A8J6AJR1</accession>
<keyword evidence="2" id="KW-1185">Reference proteome</keyword>
<gene>
    <name evidence="1" type="ORF">J0S82_000298</name>
</gene>
<feature type="non-terminal residue" evidence="1">
    <location>
        <position position="1"/>
    </location>
</feature>
<keyword evidence="1" id="KW-0808">Transferase</keyword>
<sequence>MEIQKLISFSNFSECLGTPNNEMEPADYKSVFPKWKPGSPTSYVKILNENGLDLPALE</sequence>
<organism evidence="1 2">
    <name type="scientific">Galemys pyrenaicus</name>
    <name type="common">Iberian desman</name>
    <name type="synonym">Pyrenean desman</name>
    <dbReference type="NCBI Taxonomy" id="202257"/>
    <lineage>
        <taxon>Eukaryota</taxon>
        <taxon>Metazoa</taxon>
        <taxon>Chordata</taxon>
        <taxon>Craniata</taxon>
        <taxon>Vertebrata</taxon>
        <taxon>Euteleostomi</taxon>
        <taxon>Mammalia</taxon>
        <taxon>Eutheria</taxon>
        <taxon>Laurasiatheria</taxon>
        <taxon>Eulipotyphla</taxon>
        <taxon>Talpidae</taxon>
        <taxon>Galemys</taxon>
    </lineage>
</organism>
<keyword evidence="1" id="KW-0418">Kinase</keyword>
<dbReference type="EMBL" id="JAGFMF010011446">
    <property type="protein sequence ID" value="KAG8522148.1"/>
    <property type="molecule type" value="Genomic_DNA"/>
</dbReference>
<evidence type="ECO:0000313" key="1">
    <source>
        <dbReference type="EMBL" id="KAG8522148.1"/>
    </source>
</evidence>
<proteinExistence type="predicted"/>
<dbReference type="Proteomes" id="UP000700334">
    <property type="component" value="Unassembled WGS sequence"/>
</dbReference>
<reference evidence="1" key="1">
    <citation type="journal article" date="2021" name="Evol. Appl.">
        <title>The genome of the Pyrenean desman and the effects of bottlenecks and inbreeding on the genomic landscape of an endangered species.</title>
        <authorList>
            <person name="Escoda L."/>
            <person name="Castresana J."/>
        </authorList>
    </citation>
    <scope>NUCLEOTIDE SEQUENCE</scope>
    <source>
        <strain evidence="1">IBE-C5619</strain>
    </source>
</reference>
<protein>
    <submittedName>
        <fullName evidence="1">Cyclin-dependent kinase 1</fullName>
    </submittedName>
</protein>
<dbReference type="AlphaFoldDB" id="A0A8J6AJR1"/>
<name>A0A8J6AJR1_GALPY</name>